<dbReference type="InterPro" id="IPR036852">
    <property type="entry name" value="Peptidase_S8/S53_dom_sf"/>
</dbReference>
<dbReference type="EMBL" id="QKZI01000026">
    <property type="protein sequence ID" value="PZX01206.1"/>
    <property type="molecule type" value="Genomic_DNA"/>
</dbReference>
<reference evidence="13 14" key="1">
    <citation type="submission" date="2018-06" db="EMBL/GenBank/DDBJ databases">
        <title>Genomic Encyclopedia of Type Strains, Phase IV (KMG-IV): sequencing the most valuable type-strain genomes for metagenomic binning, comparative biology and taxonomic classification.</title>
        <authorList>
            <person name="Goeker M."/>
        </authorList>
    </citation>
    <scope>NUCLEOTIDE SEQUENCE [LARGE SCALE GENOMIC DNA]</scope>
    <source>
        <strain evidence="13 14">DSM 5</strain>
    </source>
</reference>
<dbReference type="Gene3D" id="3.40.50.200">
    <property type="entry name" value="Peptidase S8/S53 domain"/>
    <property type="match status" value="1"/>
</dbReference>
<evidence type="ECO:0000256" key="8">
    <source>
        <dbReference type="ARBA" id="ARBA00022837"/>
    </source>
</evidence>
<keyword evidence="4" id="KW-0964">Secreted</keyword>
<feature type="domain" description="Fervidolysin-like N-terminal prodomain" evidence="12">
    <location>
        <begin position="40"/>
        <end position="100"/>
    </location>
</feature>
<dbReference type="PRINTS" id="PR00723">
    <property type="entry name" value="SUBTILISIN"/>
</dbReference>
<sequence>MKIVKIILSALLIVSSLVFPLSTSYAEEKTSKDLNGEETDQVIILLKSEKAIVKLAAEDLNELETNDEETLVTAKVPDGKTLDGFIKELESNPDVEYVEPDHMLDITYTPNDPYLYYQYHHDRINSNKAWERTKGSSDVKVAVLDDGFDTTHEELRYQIHSYYNTASTFSTNNHGTHVSGIIGASMNNSTYGSGVAPDSQLVLIDVFETDRAYTSDIIMGIYIAVAVDADIINMSLGGYYYNSSFDAAVQYAHNNGL</sequence>
<evidence type="ECO:0000256" key="6">
    <source>
        <dbReference type="ARBA" id="ARBA00022801"/>
    </source>
</evidence>
<organism evidence="13 14">
    <name type="scientific">Psychrobacillus insolitus</name>
    <dbReference type="NCBI Taxonomy" id="1461"/>
    <lineage>
        <taxon>Bacteria</taxon>
        <taxon>Bacillati</taxon>
        <taxon>Bacillota</taxon>
        <taxon>Bacilli</taxon>
        <taxon>Bacillales</taxon>
        <taxon>Bacillaceae</taxon>
        <taxon>Psychrobacillus</taxon>
    </lineage>
</organism>
<evidence type="ECO:0000256" key="9">
    <source>
        <dbReference type="PROSITE-ProRule" id="PRU01240"/>
    </source>
</evidence>
<keyword evidence="5" id="KW-0645">Protease</keyword>
<feature type="signal peptide" evidence="10">
    <location>
        <begin position="1"/>
        <end position="26"/>
    </location>
</feature>
<dbReference type="InterPro" id="IPR023827">
    <property type="entry name" value="Peptidase_S8_Asp-AS"/>
</dbReference>
<evidence type="ECO:0000256" key="7">
    <source>
        <dbReference type="ARBA" id="ARBA00022825"/>
    </source>
</evidence>
<dbReference type="InterPro" id="IPR022398">
    <property type="entry name" value="Peptidase_S8_His-AS"/>
</dbReference>
<dbReference type="PANTHER" id="PTHR43806:SF11">
    <property type="entry name" value="CEREVISIN-RELATED"/>
    <property type="match status" value="1"/>
</dbReference>
<feature type="non-terminal residue" evidence="13">
    <location>
        <position position="257"/>
    </location>
</feature>
<gene>
    <name evidence="13" type="ORF">C7437_1263</name>
</gene>
<keyword evidence="14" id="KW-1185">Reference proteome</keyword>
<dbReference type="GO" id="GO:0004252">
    <property type="term" value="F:serine-type endopeptidase activity"/>
    <property type="evidence" value="ECO:0007669"/>
    <property type="project" value="InterPro"/>
</dbReference>
<dbReference type="PROSITE" id="PS00136">
    <property type="entry name" value="SUBTILASE_ASP"/>
    <property type="match status" value="1"/>
</dbReference>
<dbReference type="SUPFAM" id="SSF52743">
    <property type="entry name" value="Subtilisin-like"/>
    <property type="match status" value="1"/>
</dbReference>
<dbReference type="InterPro" id="IPR015500">
    <property type="entry name" value="Peptidase_S8_subtilisin-rel"/>
</dbReference>
<dbReference type="AlphaFoldDB" id="A0A2W7MW04"/>
<keyword evidence="7" id="KW-0720">Serine protease</keyword>
<proteinExistence type="inferred from homology"/>
<evidence type="ECO:0000256" key="3">
    <source>
        <dbReference type="ARBA" id="ARBA00011073"/>
    </source>
</evidence>
<evidence type="ECO:0000259" key="12">
    <source>
        <dbReference type="Pfam" id="PF22148"/>
    </source>
</evidence>
<evidence type="ECO:0000313" key="13">
    <source>
        <dbReference type="EMBL" id="PZX01206.1"/>
    </source>
</evidence>
<protein>
    <submittedName>
        <fullName evidence="13">Subtilase family protein</fullName>
    </submittedName>
</protein>
<dbReference type="Pfam" id="PF22148">
    <property type="entry name" value="Fervidolysin_NPro-like"/>
    <property type="match status" value="1"/>
</dbReference>
<dbReference type="GO" id="GO:0005576">
    <property type="term" value="C:extracellular region"/>
    <property type="evidence" value="ECO:0007669"/>
    <property type="project" value="UniProtKB-SubCell"/>
</dbReference>
<evidence type="ECO:0000256" key="10">
    <source>
        <dbReference type="SAM" id="SignalP"/>
    </source>
</evidence>
<evidence type="ECO:0000313" key="14">
    <source>
        <dbReference type="Proteomes" id="UP000248646"/>
    </source>
</evidence>
<keyword evidence="6" id="KW-0378">Hydrolase</keyword>
<dbReference type="GO" id="GO:0006508">
    <property type="term" value="P:proteolysis"/>
    <property type="evidence" value="ECO:0007669"/>
    <property type="project" value="UniProtKB-KW"/>
</dbReference>
<dbReference type="PROSITE" id="PS00137">
    <property type="entry name" value="SUBTILASE_HIS"/>
    <property type="match status" value="1"/>
</dbReference>
<dbReference type="InterPro" id="IPR050131">
    <property type="entry name" value="Peptidase_S8_subtilisin-like"/>
</dbReference>
<dbReference type="PROSITE" id="PS51892">
    <property type="entry name" value="SUBTILASE"/>
    <property type="match status" value="1"/>
</dbReference>
<keyword evidence="10" id="KW-0732">Signal</keyword>
<evidence type="ECO:0000259" key="11">
    <source>
        <dbReference type="Pfam" id="PF00082"/>
    </source>
</evidence>
<evidence type="ECO:0000256" key="2">
    <source>
        <dbReference type="ARBA" id="ARBA00004613"/>
    </source>
</evidence>
<comment type="similarity">
    <text evidence="3 9">Belongs to the peptidase S8 family.</text>
</comment>
<name>A0A2W7MW04_9BACI</name>
<comment type="caution">
    <text evidence="13">The sequence shown here is derived from an EMBL/GenBank/DDBJ whole genome shotgun (WGS) entry which is preliminary data.</text>
</comment>
<dbReference type="OrthoDB" id="9798386at2"/>
<dbReference type="InterPro" id="IPR054399">
    <property type="entry name" value="Fervidolysin-like_N_prodom"/>
</dbReference>
<dbReference type="Proteomes" id="UP000248646">
    <property type="component" value="Unassembled WGS sequence"/>
</dbReference>
<feature type="chain" id="PRO_5016174684" evidence="10">
    <location>
        <begin position="27"/>
        <end position="257"/>
    </location>
</feature>
<dbReference type="PANTHER" id="PTHR43806">
    <property type="entry name" value="PEPTIDASE S8"/>
    <property type="match status" value="1"/>
</dbReference>
<evidence type="ECO:0000256" key="4">
    <source>
        <dbReference type="ARBA" id="ARBA00022525"/>
    </source>
</evidence>
<comment type="cofactor">
    <cofactor evidence="1">
        <name>Ca(2+)</name>
        <dbReference type="ChEBI" id="CHEBI:29108"/>
    </cofactor>
</comment>
<keyword evidence="8" id="KW-0106">Calcium</keyword>
<dbReference type="InterPro" id="IPR000209">
    <property type="entry name" value="Peptidase_S8/S53_dom"/>
</dbReference>
<comment type="caution">
    <text evidence="9">Lacks conserved residue(s) required for the propagation of feature annotation.</text>
</comment>
<accession>A0A2W7MW04</accession>
<feature type="domain" description="Peptidase S8/S53" evidence="11">
    <location>
        <begin position="137"/>
        <end position="254"/>
    </location>
</feature>
<dbReference type="Pfam" id="PF00082">
    <property type="entry name" value="Peptidase_S8"/>
    <property type="match status" value="1"/>
</dbReference>
<comment type="subcellular location">
    <subcellularLocation>
        <location evidence="2">Secreted</location>
    </subcellularLocation>
</comment>
<evidence type="ECO:0000256" key="1">
    <source>
        <dbReference type="ARBA" id="ARBA00001913"/>
    </source>
</evidence>
<dbReference type="RefSeq" id="WP_146249634.1">
    <property type="nucleotide sequence ID" value="NZ_QKZI01000026.1"/>
</dbReference>
<evidence type="ECO:0000256" key="5">
    <source>
        <dbReference type="ARBA" id="ARBA00022670"/>
    </source>
</evidence>